<dbReference type="EMBL" id="JXTC01000296">
    <property type="protein sequence ID" value="PON68367.1"/>
    <property type="molecule type" value="Genomic_DNA"/>
</dbReference>
<proteinExistence type="predicted"/>
<comment type="caution">
    <text evidence="2">The sequence shown here is derived from an EMBL/GenBank/DDBJ whole genome shotgun (WGS) entry which is preliminary data.</text>
</comment>
<feature type="compositionally biased region" description="Basic and acidic residues" evidence="1">
    <location>
        <begin position="1"/>
        <end position="11"/>
    </location>
</feature>
<name>A0A2P5D509_TREOI</name>
<feature type="non-terminal residue" evidence="2">
    <location>
        <position position="99"/>
    </location>
</feature>
<sequence length="99" mass="11469">MSIENAQDKVELSSANDSVKKGENKKKKKNNGEENASSSKKGKKKSRLDEKKALRNPKFNYYTEFMESREEVLMVTEDRVLYRRPPPMSKGKGTRRDQN</sequence>
<keyword evidence="3" id="KW-1185">Reference proteome</keyword>
<evidence type="ECO:0000256" key="1">
    <source>
        <dbReference type="SAM" id="MobiDB-lite"/>
    </source>
</evidence>
<accession>A0A2P5D509</accession>
<protein>
    <submittedName>
        <fullName evidence="2">Uncharacterized protein</fullName>
    </submittedName>
</protein>
<organism evidence="2 3">
    <name type="scientific">Trema orientale</name>
    <name type="common">Charcoal tree</name>
    <name type="synonym">Celtis orientalis</name>
    <dbReference type="NCBI Taxonomy" id="63057"/>
    <lineage>
        <taxon>Eukaryota</taxon>
        <taxon>Viridiplantae</taxon>
        <taxon>Streptophyta</taxon>
        <taxon>Embryophyta</taxon>
        <taxon>Tracheophyta</taxon>
        <taxon>Spermatophyta</taxon>
        <taxon>Magnoliopsida</taxon>
        <taxon>eudicotyledons</taxon>
        <taxon>Gunneridae</taxon>
        <taxon>Pentapetalae</taxon>
        <taxon>rosids</taxon>
        <taxon>fabids</taxon>
        <taxon>Rosales</taxon>
        <taxon>Cannabaceae</taxon>
        <taxon>Trema</taxon>
    </lineage>
</organism>
<dbReference type="AlphaFoldDB" id="A0A2P5D509"/>
<feature type="region of interest" description="Disordered" evidence="1">
    <location>
        <begin position="1"/>
        <end position="59"/>
    </location>
</feature>
<evidence type="ECO:0000313" key="2">
    <source>
        <dbReference type="EMBL" id="PON68367.1"/>
    </source>
</evidence>
<gene>
    <name evidence="2" type="ORF">TorRG33x02_262190</name>
</gene>
<evidence type="ECO:0000313" key="3">
    <source>
        <dbReference type="Proteomes" id="UP000237000"/>
    </source>
</evidence>
<dbReference type="Proteomes" id="UP000237000">
    <property type="component" value="Unassembled WGS sequence"/>
</dbReference>
<reference evidence="3" key="1">
    <citation type="submission" date="2016-06" db="EMBL/GenBank/DDBJ databases">
        <title>Parallel loss of symbiosis genes in relatives of nitrogen-fixing non-legume Parasponia.</title>
        <authorList>
            <person name="Van Velzen R."/>
            <person name="Holmer R."/>
            <person name="Bu F."/>
            <person name="Rutten L."/>
            <person name="Van Zeijl A."/>
            <person name="Liu W."/>
            <person name="Santuari L."/>
            <person name="Cao Q."/>
            <person name="Sharma T."/>
            <person name="Shen D."/>
            <person name="Roswanjaya Y."/>
            <person name="Wardhani T."/>
            <person name="Kalhor M.S."/>
            <person name="Jansen J."/>
            <person name="Van den Hoogen J."/>
            <person name="Gungor B."/>
            <person name="Hartog M."/>
            <person name="Hontelez J."/>
            <person name="Verver J."/>
            <person name="Yang W.-C."/>
            <person name="Schijlen E."/>
            <person name="Repin R."/>
            <person name="Schilthuizen M."/>
            <person name="Schranz E."/>
            <person name="Heidstra R."/>
            <person name="Miyata K."/>
            <person name="Fedorova E."/>
            <person name="Kohlen W."/>
            <person name="Bisseling T."/>
            <person name="Smit S."/>
            <person name="Geurts R."/>
        </authorList>
    </citation>
    <scope>NUCLEOTIDE SEQUENCE [LARGE SCALE GENOMIC DNA]</scope>
    <source>
        <strain evidence="3">cv. RG33-2</strain>
    </source>
</reference>
<dbReference type="InParanoid" id="A0A2P5D509"/>